<accession>A0ACA9Q7D9</accession>
<evidence type="ECO:0000313" key="1">
    <source>
        <dbReference type="EMBL" id="CAG8733378.1"/>
    </source>
</evidence>
<reference evidence="1" key="1">
    <citation type="submission" date="2021-06" db="EMBL/GenBank/DDBJ databases">
        <authorList>
            <person name="Kallberg Y."/>
            <person name="Tangrot J."/>
            <person name="Rosling A."/>
        </authorList>
    </citation>
    <scope>NUCLEOTIDE SEQUENCE</scope>
    <source>
        <strain evidence="1">MA461A</strain>
    </source>
</reference>
<sequence>MVDLKKLKDNRRNAVKHEKHHAKRQKIFIEKDNYARELQPINKIIANNALAKFCENTSYVSLKELPCAVCSRMFSSERWTKITVGKINLSLLKVNKEFKKSFFEINYMYEHPCIDKSGCKILLDRNRFIRRSELNSKDPYDLQ</sequence>
<evidence type="ECO:0000313" key="2">
    <source>
        <dbReference type="Proteomes" id="UP000789920"/>
    </source>
</evidence>
<dbReference type="EMBL" id="CAJVQC010026519">
    <property type="protein sequence ID" value="CAG8733378.1"/>
    <property type="molecule type" value="Genomic_DNA"/>
</dbReference>
<gene>
    <name evidence="1" type="ORF">RPERSI_LOCUS12393</name>
</gene>
<comment type="caution">
    <text evidence="1">The sequence shown here is derived from an EMBL/GenBank/DDBJ whole genome shotgun (WGS) entry which is preliminary data.</text>
</comment>
<feature type="non-terminal residue" evidence="1">
    <location>
        <position position="143"/>
    </location>
</feature>
<organism evidence="1 2">
    <name type="scientific">Racocetra persica</name>
    <dbReference type="NCBI Taxonomy" id="160502"/>
    <lineage>
        <taxon>Eukaryota</taxon>
        <taxon>Fungi</taxon>
        <taxon>Fungi incertae sedis</taxon>
        <taxon>Mucoromycota</taxon>
        <taxon>Glomeromycotina</taxon>
        <taxon>Glomeromycetes</taxon>
        <taxon>Diversisporales</taxon>
        <taxon>Gigasporaceae</taxon>
        <taxon>Racocetra</taxon>
    </lineage>
</organism>
<proteinExistence type="predicted"/>
<name>A0ACA9Q7D9_9GLOM</name>
<protein>
    <submittedName>
        <fullName evidence="1">18571_t:CDS:1</fullName>
    </submittedName>
</protein>
<dbReference type="Proteomes" id="UP000789920">
    <property type="component" value="Unassembled WGS sequence"/>
</dbReference>
<keyword evidence="2" id="KW-1185">Reference proteome</keyword>